<evidence type="ECO:0000313" key="2">
    <source>
        <dbReference type="Proteomes" id="UP001139461"/>
    </source>
</evidence>
<proteinExistence type="predicted"/>
<dbReference type="Gene3D" id="2.60.120.620">
    <property type="entry name" value="q2cbj1_9rhob like domain"/>
    <property type="match status" value="1"/>
</dbReference>
<dbReference type="PANTHER" id="PTHR31630">
    <property type="entry name" value="PHYTANOYL-COA DIOXYGENASE-RELATED-RELATED"/>
    <property type="match status" value="1"/>
</dbReference>
<accession>A0A9X1QZM5</accession>
<dbReference type="Pfam" id="PF05721">
    <property type="entry name" value="PhyH"/>
    <property type="match status" value="1"/>
</dbReference>
<gene>
    <name evidence="1" type="ORF">K8089_14740</name>
</gene>
<dbReference type="AlphaFoldDB" id="A0A9X1QZM5"/>
<dbReference type="EMBL" id="JAIRBA010000039">
    <property type="protein sequence ID" value="MCG2420282.1"/>
    <property type="molecule type" value="Genomic_DNA"/>
</dbReference>
<organism evidence="1 2">
    <name type="scientific">Aequorivita vitellina</name>
    <dbReference type="NCBI Taxonomy" id="2874475"/>
    <lineage>
        <taxon>Bacteria</taxon>
        <taxon>Pseudomonadati</taxon>
        <taxon>Bacteroidota</taxon>
        <taxon>Flavobacteriia</taxon>
        <taxon>Flavobacteriales</taxon>
        <taxon>Flavobacteriaceae</taxon>
        <taxon>Aequorivita</taxon>
    </lineage>
</organism>
<dbReference type="InterPro" id="IPR008775">
    <property type="entry name" value="Phytyl_CoA_dOase-like"/>
</dbReference>
<dbReference type="PANTHER" id="PTHR31630:SF6">
    <property type="entry name" value="PHYTANOYL-COA DIOXYGENASE-RELATED"/>
    <property type="match status" value="1"/>
</dbReference>
<protein>
    <submittedName>
        <fullName evidence="1">Phytanoyl-CoA dioxygenase family protein</fullName>
    </submittedName>
</protein>
<sequence>MLDQREIKITDKGRIGLYYLKKIWQYHQQLKINPAKAEKIEWTYINGVFNALGIGIEPTIKYLMNSNDSFDEFENWIVENGRISRPIIEQFNAIVSGKYSCELRAEEKVFSQSELEQWEKDGYIILRNAIPKVDCEKTINLIYDTIGANNSDPSTWYADHPLKQGIMIQLFNSPILDRNRFSERIRLAYQQLWNRKDLLVSMDRVSFNPPETKFYKFPGPNLHWDVSLKKPIPFGLQGLLYLCDTDENQGAFTVIPGFHKNIEAWLNQLGKDENPRDNNLLNQFNKKPIGAKAGDFIIWNQCLPHGSSPNTSTKPRIVQYINYQPLDMEYQTEWI</sequence>
<dbReference type="GO" id="GO:0016706">
    <property type="term" value="F:2-oxoglutarate-dependent dioxygenase activity"/>
    <property type="evidence" value="ECO:0007669"/>
    <property type="project" value="UniProtKB-ARBA"/>
</dbReference>
<dbReference type="RefSeq" id="WP_237604059.1">
    <property type="nucleotide sequence ID" value="NZ_JAIRBA010000039.1"/>
</dbReference>
<comment type="caution">
    <text evidence="1">The sequence shown here is derived from an EMBL/GenBank/DDBJ whole genome shotgun (WGS) entry which is preliminary data.</text>
</comment>
<keyword evidence="1" id="KW-0560">Oxidoreductase</keyword>
<name>A0A9X1QZM5_9FLAO</name>
<dbReference type="SUPFAM" id="SSF51197">
    <property type="entry name" value="Clavaminate synthase-like"/>
    <property type="match status" value="1"/>
</dbReference>
<keyword evidence="2" id="KW-1185">Reference proteome</keyword>
<reference evidence="1" key="1">
    <citation type="submission" date="2021-09" db="EMBL/GenBank/DDBJ databases">
        <title>Genome of Aequorivita sp. strain F47161.</title>
        <authorList>
            <person name="Wang Y."/>
        </authorList>
    </citation>
    <scope>NUCLEOTIDE SEQUENCE</scope>
    <source>
        <strain evidence="1">F47161</strain>
    </source>
</reference>
<dbReference type="Proteomes" id="UP001139461">
    <property type="component" value="Unassembled WGS sequence"/>
</dbReference>
<keyword evidence="1" id="KW-0223">Dioxygenase</keyword>
<evidence type="ECO:0000313" key="1">
    <source>
        <dbReference type="EMBL" id="MCG2420282.1"/>
    </source>
</evidence>